<comment type="caution">
    <text evidence="1">The sequence shown here is derived from an EMBL/GenBank/DDBJ whole genome shotgun (WGS) entry which is preliminary data.</text>
</comment>
<dbReference type="EMBL" id="JAATLJ010000001">
    <property type="protein sequence ID" value="NIZ40875.1"/>
    <property type="molecule type" value="Genomic_DNA"/>
</dbReference>
<dbReference type="Proteomes" id="UP000711995">
    <property type="component" value="Unassembled WGS sequence"/>
</dbReference>
<gene>
    <name evidence="1" type="ORF">HCT14_05080</name>
</gene>
<accession>A0A968KWJ8</accession>
<dbReference type="AlphaFoldDB" id="A0A968KWJ8"/>
<sequence>MKRVIILVMLVITTTGLGGQEAMYDHDCGVSRESGKMDIADVLHSDNDLDQIPFGIEFGPFVFTLTVEVGGLFTQHRRLLFTYFPKESPNKIVLKGIFSAKRNLRLIYDSEGNPAWGTEIVTIMINEEADFYYELALRNPDVASADEFKAEIKKILACRFGSYQMIDEADNFMEYEVNGQRYYHGFVIGRSLAVGDKSPVGSVEFVGMSSIENYDERRKLYVQTFTNNEAMLAEHIKSHGFDRIQ</sequence>
<proteinExistence type="predicted"/>
<organism evidence="1 2">
    <name type="scientific">Entomospira entomophila</name>
    <dbReference type="NCBI Taxonomy" id="2719988"/>
    <lineage>
        <taxon>Bacteria</taxon>
        <taxon>Pseudomonadati</taxon>
        <taxon>Spirochaetota</taxon>
        <taxon>Spirochaetia</taxon>
        <taxon>Spirochaetales</taxon>
        <taxon>Spirochaetaceae</taxon>
        <taxon>Entomospira</taxon>
    </lineage>
</organism>
<dbReference type="RefSeq" id="WP_167700463.1">
    <property type="nucleotide sequence ID" value="NZ_CP118174.1"/>
</dbReference>
<keyword evidence="2" id="KW-1185">Reference proteome</keyword>
<evidence type="ECO:0000313" key="1">
    <source>
        <dbReference type="EMBL" id="NIZ40875.1"/>
    </source>
</evidence>
<name>A0A968KWJ8_9SPIO</name>
<evidence type="ECO:0000313" key="2">
    <source>
        <dbReference type="Proteomes" id="UP000711995"/>
    </source>
</evidence>
<reference evidence="1 2" key="1">
    <citation type="submission" date="2020-03" db="EMBL/GenBank/DDBJ databases">
        <title>Spirochaetal bacteria isolated from arthropods constitute a novel genus Entomospira genus novum within the order Spirochaetales.</title>
        <authorList>
            <person name="Grana-Miraglia L."/>
            <person name="Sikutova S."/>
            <person name="Fingerle V."/>
            <person name="Sing A."/>
            <person name="Castillo-Ramirez S."/>
            <person name="Margos G."/>
            <person name="Rudolf I."/>
        </authorList>
    </citation>
    <scope>NUCLEOTIDE SEQUENCE [LARGE SCALE GENOMIC DNA]</scope>
    <source>
        <strain evidence="1 2">BR193</strain>
    </source>
</reference>
<protein>
    <submittedName>
        <fullName evidence="1">Uncharacterized protein</fullName>
    </submittedName>
</protein>